<dbReference type="Pfam" id="PF16487">
    <property type="entry name" value="ArgoMid"/>
    <property type="match status" value="1"/>
</dbReference>
<dbReference type="InterPro" id="IPR032473">
    <property type="entry name" value="Argonaute_Mid_dom"/>
</dbReference>
<proteinExistence type="inferred from homology"/>
<dbReference type="InParanoid" id="A0A4S2MWZ7"/>
<dbReference type="Gene3D" id="2.170.260.10">
    <property type="entry name" value="paz domain"/>
    <property type="match status" value="1"/>
</dbReference>
<dbReference type="InterPro" id="IPR036397">
    <property type="entry name" value="RNaseH_sf"/>
</dbReference>
<dbReference type="SMART" id="SM00950">
    <property type="entry name" value="Piwi"/>
    <property type="match status" value="1"/>
</dbReference>
<dbReference type="Pfam" id="PF08699">
    <property type="entry name" value="ArgoL1"/>
    <property type="match status" value="1"/>
</dbReference>
<sequence>MSTTTVAAGAAVVLPHRPAYSKAGREAKVSVNAYQVTKFPSLKVHQYDCQIGADGSKRALIKKLWTHPKLQNAFGPAKYKVIFDGVRLAWSSVPLPFGEDLNMIIDLDEGKPQRPGAPARENKHRIVIRKTSVVPLQVLQAYIQGQCDWDTDVLVGINFFDHLLRETPSKTYLAIKRSFFARNGCRQLPGGVEAWKGIFQSIRPADGGKLIVNVDTSTAVFWESGPLHIVAQRMSKTNDLVAFENLFAAGDGGRRMAAQLRRLKRVQFTCHHRKRDNDPANLKVYTIEGFVGSAKDTTFEMRKTNRDGTENEVQISVADYYVQAYNIRLKHPRLPLVRTRKPGEYYPMELCHVIEGQRCPFKLDDRQTADMIKFTVERPDKRVAAIRQNVHSLGWDKDPVLDEYGMQISSQMLTTKARLLPAPKIEYGRGSKQAVMSAPNGQWDLRDKKFVDCPKTPLKSWGIMVFNSPRTITEQQIKQFVQTFIQVYSNHGGQVTNKQPAIMYADSQKPVGVNIFSIFRETGTRNNMKPQLLMCILPGKSQQPYADIKAYCDINLGVASQCLQTMHVLQSKPQYCSNVCMKVNAKLGGSSNRLHTDSLIISPENPTFILGADVSHSAPGSHSTSYASMVGSTNLYGTRFAAVANTNGQRVEIINTRNMVSFVITLMRGFRISTGVKPRQIVYFRDGVSEGEYDKIVSEEIRDIRQACDQLESGYRPKITAIVCSKRHHFRFFPVDNFAHDQNRNPVPGVLIDRDITHPRQYDFYLNSHKALQGTCRPVHYHVVHDEIQWPVERLQSLIYNSCFTFVRSTTSVSLVPATYYAHIASARARFHEPVQEDANTVPSSTQSPQSGEDVPEKKLRALHEGLRTAMWFV</sequence>
<dbReference type="SUPFAM" id="SSF53098">
    <property type="entry name" value="Ribonuclease H-like"/>
    <property type="match status" value="1"/>
</dbReference>
<feature type="domain" description="Piwi" evidence="4">
    <location>
        <begin position="532"/>
        <end position="834"/>
    </location>
</feature>
<evidence type="ECO:0000313" key="5">
    <source>
        <dbReference type="EMBL" id="TGZ81202.1"/>
    </source>
</evidence>
<feature type="region of interest" description="Disordered" evidence="2">
    <location>
        <begin position="836"/>
        <end position="857"/>
    </location>
</feature>
<protein>
    <submittedName>
        <fullName evidence="5">Piwi-domain-containing protein</fullName>
    </submittedName>
</protein>
<dbReference type="InterPro" id="IPR012337">
    <property type="entry name" value="RNaseH-like_sf"/>
</dbReference>
<dbReference type="Gene3D" id="3.30.420.10">
    <property type="entry name" value="Ribonuclease H-like superfamily/Ribonuclease H"/>
    <property type="match status" value="1"/>
</dbReference>
<feature type="compositionally biased region" description="Polar residues" evidence="2">
    <location>
        <begin position="838"/>
        <end position="851"/>
    </location>
</feature>
<dbReference type="InterPro" id="IPR014811">
    <property type="entry name" value="ArgoL1"/>
</dbReference>
<dbReference type="STRING" id="341454.A0A4S2MWZ7"/>
<evidence type="ECO:0000256" key="2">
    <source>
        <dbReference type="SAM" id="MobiDB-lite"/>
    </source>
</evidence>
<dbReference type="CDD" id="cd02846">
    <property type="entry name" value="PAZ_argonaute_like"/>
    <property type="match status" value="1"/>
</dbReference>
<dbReference type="AlphaFoldDB" id="A0A4S2MWZ7"/>
<dbReference type="PANTHER" id="PTHR22891">
    <property type="entry name" value="EUKARYOTIC TRANSLATION INITIATION FACTOR 2C"/>
    <property type="match status" value="1"/>
</dbReference>
<dbReference type="InterPro" id="IPR032474">
    <property type="entry name" value="Argonaute_N"/>
</dbReference>
<accession>A0A4S2MWZ7</accession>
<dbReference type="SMART" id="SM01163">
    <property type="entry name" value="DUF1785"/>
    <property type="match status" value="1"/>
</dbReference>
<dbReference type="InterPro" id="IPR032472">
    <property type="entry name" value="ArgoL2"/>
</dbReference>
<evidence type="ECO:0000313" key="6">
    <source>
        <dbReference type="Proteomes" id="UP000298138"/>
    </source>
</evidence>
<feature type="domain" description="PAZ" evidence="3">
    <location>
        <begin position="239"/>
        <end position="355"/>
    </location>
</feature>
<dbReference type="Pfam" id="PF16488">
    <property type="entry name" value="ArgoL2"/>
    <property type="match status" value="1"/>
</dbReference>
<dbReference type="PROSITE" id="PS50822">
    <property type="entry name" value="PIWI"/>
    <property type="match status" value="1"/>
</dbReference>
<dbReference type="EMBL" id="ML220120">
    <property type="protein sequence ID" value="TGZ81202.1"/>
    <property type="molecule type" value="Genomic_DNA"/>
</dbReference>
<dbReference type="SUPFAM" id="SSF101690">
    <property type="entry name" value="PAZ domain"/>
    <property type="match status" value="1"/>
</dbReference>
<dbReference type="CDD" id="cd04657">
    <property type="entry name" value="Piwi_ago-like"/>
    <property type="match status" value="1"/>
</dbReference>
<evidence type="ECO:0000259" key="4">
    <source>
        <dbReference type="PROSITE" id="PS50822"/>
    </source>
</evidence>
<dbReference type="InterPro" id="IPR003100">
    <property type="entry name" value="PAZ_dom"/>
</dbReference>
<comment type="similarity">
    <text evidence="1">Belongs to the argonaute family.</text>
</comment>
<dbReference type="Proteomes" id="UP000298138">
    <property type="component" value="Unassembled WGS sequence"/>
</dbReference>
<dbReference type="Gene3D" id="3.40.50.2300">
    <property type="match status" value="1"/>
</dbReference>
<dbReference type="SMART" id="SM00949">
    <property type="entry name" value="PAZ"/>
    <property type="match status" value="1"/>
</dbReference>
<keyword evidence="6" id="KW-1185">Reference proteome</keyword>
<dbReference type="InterPro" id="IPR036085">
    <property type="entry name" value="PAZ_dom_sf"/>
</dbReference>
<dbReference type="GO" id="GO:0003723">
    <property type="term" value="F:RNA binding"/>
    <property type="evidence" value="ECO:0007669"/>
    <property type="project" value="InterPro"/>
</dbReference>
<dbReference type="Pfam" id="PF16486">
    <property type="entry name" value="ArgoN"/>
    <property type="match status" value="1"/>
</dbReference>
<dbReference type="Pfam" id="PF02171">
    <property type="entry name" value="Piwi"/>
    <property type="match status" value="1"/>
</dbReference>
<dbReference type="OrthoDB" id="10252740at2759"/>
<reference evidence="5 6" key="1">
    <citation type="submission" date="2019-04" db="EMBL/GenBank/DDBJ databases">
        <title>Comparative genomics and transcriptomics to analyze fruiting body development in filamentous ascomycetes.</title>
        <authorList>
            <consortium name="DOE Joint Genome Institute"/>
            <person name="Lutkenhaus R."/>
            <person name="Traeger S."/>
            <person name="Breuer J."/>
            <person name="Kuo A."/>
            <person name="Lipzen A."/>
            <person name="Pangilinan J."/>
            <person name="Dilworth D."/>
            <person name="Sandor L."/>
            <person name="Poggeler S."/>
            <person name="Barry K."/>
            <person name="Grigoriev I.V."/>
            <person name="Nowrousian M."/>
        </authorList>
    </citation>
    <scope>NUCLEOTIDE SEQUENCE [LARGE SCALE GENOMIC DNA]</scope>
    <source>
        <strain evidence="5 6">CBS 389.68</strain>
    </source>
</reference>
<dbReference type="InterPro" id="IPR045246">
    <property type="entry name" value="Piwi_ago-like"/>
</dbReference>
<dbReference type="Pfam" id="PF02170">
    <property type="entry name" value="PAZ"/>
    <property type="match status" value="1"/>
</dbReference>
<organism evidence="5 6">
    <name type="scientific">Ascodesmis nigricans</name>
    <dbReference type="NCBI Taxonomy" id="341454"/>
    <lineage>
        <taxon>Eukaryota</taxon>
        <taxon>Fungi</taxon>
        <taxon>Dikarya</taxon>
        <taxon>Ascomycota</taxon>
        <taxon>Pezizomycotina</taxon>
        <taxon>Pezizomycetes</taxon>
        <taxon>Pezizales</taxon>
        <taxon>Ascodesmidaceae</taxon>
        <taxon>Ascodesmis</taxon>
    </lineage>
</organism>
<name>A0A4S2MWZ7_9PEZI</name>
<evidence type="ECO:0000259" key="3">
    <source>
        <dbReference type="PROSITE" id="PS50821"/>
    </source>
</evidence>
<evidence type="ECO:0000256" key="1">
    <source>
        <dbReference type="RuleBase" id="RU361178"/>
    </source>
</evidence>
<dbReference type="InterPro" id="IPR003165">
    <property type="entry name" value="Piwi"/>
</dbReference>
<gene>
    <name evidence="5" type="ORF">EX30DRAFT_269493</name>
</gene>
<dbReference type="PROSITE" id="PS50821">
    <property type="entry name" value="PAZ"/>
    <property type="match status" value="1"/>
</dbReference>